<proteinExistence type="predicted"/>
<evidence type="ECO:0000256" key="1">
    <source>
        <dbReference type="SAM" id="SignalP"/>
    </source>
</evidence>
<dbReference type="Gene3D" id="1.20.1260.10">
    <property type="match status" value="1"/>
</dbReference>
<dbReference type="OrthoDB" id="7867467at2"/>
<sequence length="222" mass="25066">MMRHHFKHRAAMLAALAVSVIGGTAAASEVVDHAHRGGQHGQLQVRQQRRALQQRALQQRARQQQEVSDGALAGVISGFNRYVISMETVARKQARTREIRDFARETIASHSQSERRLSALLQRLGIKAQPTRASAMLSGHSSMVASFLSKQSPRDFDRVYLATEIKSHRFILRLLDEQLIPKVKNEALKEEFQRYRREVEDHLAHALALQAKRQAAPPSQGR</sequence>
<dbReference type="InterPro" id="IPR012347">
    <property type="entry name" value="Ferritin-like"/>
</dbReference>
<keyword evidence="1" id="KW-0732">Signal</keyword>
<dbReference type="PANTHER" id="PTHR38593">
    <property type="entry name" value="BLR2558 PROTEIN"/>
    <property type="match status" value="1"/>
</dbReference>
<name>A0A4P2Q604_SORCE</name>
<dbReference type="InterPro" id="IPR025419">
    <property type="entry name" value="DUF4142"/>
</dbReference>
<reference evidence="3 4" key="1">
    <citation type="submission" date="2015-09" db="EMBL/GenBank/DDBJ databases">
        <title>Sorangium comparison.</title>
        <authorList>
            <person name="Zaburannyi N."/>
            <person name="Bunk B."/>
            <person name="Overmann J."/>
            <person name="Mueller R."/>
        </authorList>
    </citation>
    <scope>NUCLEOTIDE SEQUENCE [LARGE SCALE GENOMIC DNA]</scope>
    <source>
        <strain evidence="3 4">So ceGT47</strain>
    </source>
</reference>
<protein>
    <recommendedName>
        <fullName evidence="2">DUF4142 domain-containing protein</fullName>
    </recommendedName>
</protein>
<dbReference type="Pfam" id="PF13628">
    <property type="entry name" value="DUF4142"/>
    <property type="match status" value="1"/>
</dbReference>
<dbReference type="EMBL" id="CP012670">
    <property type="protein sequence ID" value="AUX24498.1"/>
    <property type="molecule type" value="Genomic_DNA"/>
</dbReference>
<dbReference type="AlphaFoldDB" id="A0A4P2Q604"/>
<feature type="domain" description="DUF4142" evidence="2">
    <location>
        <begin position="80"/>
        <end position="209"/>
    </location>
</feature>
<dbReference type="RefSeq" id="WP_129350639.1">
    <property type="nucleotide sequence ID" value="NZ_CP012670.1"/>
</dbReference>
<accession>A0A4P2Q604</accession>
<dbReference type="PANTHER" id="PTHR38593:SF1">
    <property type="entry name" value="BLR2558 PROTEIN"/>
    <property type="match status" value="1"/>
</dbReference>
<feature type="chain" id="PRO_5020424167" description="DUF4142 domain-containing protein" evidence="1">
    <location>
        <begin position="28"/>
        <end position="222"/>
    </location>
</feature>
<organism evidence="3 4">
    <name type="scientific">Sorangium cellulosum</name>
    <name type="common">Polyangium cellulosum</name>
    <dbReference type="NCBI Taxonomy" id="56"/>
    <lineage>
        <taxon>Bacteria</taxon>
        <taxon>Pseudomonadati</taxon>
        <taxon>Myxococcota</taxon>
        <taxon>Polyangia</taxon>
        <taxon>Polyangiales</taxon>
        <taxon>Polyangiaceae</taxon>
        <taxon>Sorangium</taxon>
    </lineage>
</organism>
<dbReference type="Proteomes" id="UP000295781">
    <property type="component" value="Chromosome"/>
</dbReference>
<evidence type="ECO:0000313" key="4">
    <source>
        <dbReference type="Proteomes" id="UP000295781"/>
    </source>
</evidence>
<gene>
    <name evidence="3" type="ORF">SOCEGT47_050360</name>
</gene>
<feature type="signal peptide" evidence="1">
    <location>
        <begin position="1"/>
        <end position="27"/>
    </location>
</feature>
<evidence type="ECO:0000259" key="2">
    <source>
        <dbReference type="Pfam" id="PF13628"/>
    </source>
</evidence>
<evidence type="ECO:0000313" key="3">
    <source>
        <dbReference type="EMBL" id="AUX24498.1"/>
    </source>
</evidence>